<name>A0ABQ0LD46_MYCCL</name>
<organism evidence="2 3">
    <name type="scientific">Mycena chlorophos</name>
    <name type="common">Agaric fungus</name>
    <name type="synonym">Agaricus chlorophos</name>
    <dbReference type="NCBI Taxonomy" id="658473"/>
    <lineage>
        <taxon>Eukaryota</taxon>
        <taxon>Fungi</taxon>
        <taxon>Dikarya</taxon>
        <taxon>Basidiomycota</taxon>
        <taxon>Agaricomycotina</taxon>
        <taxon>Agaricomycetes</taxon>
        <taxon>Agaricomycetidae</taxon>
        <taxon>Agaricales</taxon>
        <taxon>Marasmiineae</taxon>
        <taxon>Mycenaceae</taxon>
        <taxon>Mycena</taxon>
    </lineage>
</organism>
<keyword evidence="3" id="KW-1185">Reference proteome</keyword>
<dbReference type="Proteomes" id="UP000815677">
    <property type="component" value="Unassembled WGS sequence"/>
</dbReference>
<reference evidence="2" key="1">
    <citation type="submission" date="2014-09" db="EMBL/GenBank/DDBJ databases">
        <title>Genome sequence of the luminous mushroom Mycena chlorophos for searching fungal bioluminescence genes.</title>
        <authorList>
            <person name="Tanaka Y."/>
            <person name="Kasuga D."/>
            <person name="Oba Y."/>
            <person name="Hase S."/>
            <person name="Sato K."/>
            <person name="Oba Y."/>
            <person name="Sakakibara Y."/>
        </authorList>
    </citation>
    <scope>NUCLEOTIDE SEQUENCE</scope>
</reference>
<accession>A0ABQ0LD46</accession>
<feature type="region of interest" description="Disordered" evidence="1">
    <location>
        <begin position="428"/>
        <end position="457"/>
    </location>
</feature>
<dbReference type="EMBL" id="DF845074">
    <property type="protein sequence ID" value="GAT48927.1"/>
    <property type="molecule type" value="Genomic_DNA"/>
</dbReference>
<evidence type="ECO:0000313" key="3">
    <source>
        <dbReference type="Proteomes" id="UP000815677"/>
    </source>
</evidence>
<evidence type="ECO:0000313" key="2">
    <source>
        <dbReference type="EMBL" id="GAT48927.1"/>
    </source>
</evidence>
<sequence>MGLGLQGRGGFRVQILHRKRKGLGPEDLKLACWNVCGNSIYCALRTETRSVFTPPQKTSMQQHFLVNRAATSPPRGSRAPLARTTRENLHPAPIPPVPERPSEYWLKEPSWIDGARDPPLFFTNPAQIYETLYYYAPDHPHIDYYCAQAIAFLDAPRGGAGGSKAPLPASVSGNENLSESAASATPAASGAAIAAATDALASATSSANPNERAVNIIMYYIDHGKPTSYRSKSQPKLSKAAKYVTIDVAAATRQSLVHDMLKAHNIDDAFGVGTHSGPPFKISWTGSSGGKSAAPVIDTDADFKIIHDALLKKTGAAVLIEFNLTEMDGFRIVKKRALLTDDEDQHPESVHGTKVPRIDDFSIHDQMHGEMLLKLQRRWPCQTHKSENGDVGACYIDGNGNHIGLNMRKLKAWAAAIIAGDCTMHEPPNTAEFDGFRDGRSTRPRGRGSRTDAGAGDNTSSLLLAAMLPIFTSAAARVSGDPFRTPPRATATAECPPAPERPAVPAFSPIPARGQELHSCLLALRDSREVDLLDAEEALAVLDLTPDVIVDVPVPRLMEVTGAVEGKVYKLVAFCREWVARLEEKKRRIPLKF</sequence>
<gene>
    <name evidence="2" type="ORF">MCHLO_06295</name>
</gene>
<proteinExistence type="predicted"/>
<evidence type="ECO:0000256" key="1">
    <source>
        <dbReference type="SAM" id="MobiDB-lite"/>
    </source>
</evidence>
<evidence type="ECO:0008006" key="4">
    <source>
        <dbReference type="Google" id="ProtNLM"/>
    </source>
</evidence>
<protein>
    <recommendedName>
        <fullName evidence="4">HRDC domain-containing protein</fullName>
    </recommendedName>
</protein>